<reference evidence="2" key="1">
    <citation type="submission" date="2018-05" db="EMBL/GenBank/DDBJ databases">
        <authorList>
            <person name="Lanie J.A."/>
            <person name="Ng W.-L."/>
            <person name="Kazmierczak K.M."/>
            <person name="Andrzejewski T.M."/>
            <person name="Davidsen T.M."/>
            <person name="Wayne K.J."/>
            <person name="Tettelin H."/>
            <person name="Glass J.I."/>
            <person name="Rusch D."/>
            <person name="Podicherti R."/>
            <person name="Tsui H.-C.T."/>
            <person name="Winkler M.E."/>
        </authorList>
    </citation>
    <scope>NUCLEOTIDE SEQUENCE</scope>
</reference>
<dbReference type="AlphaFoldDB" id="A0A381YCJ4"/>
<sequence>MSNSKTRNSKQKNDKAKKTTVA</sequence>
<evidence type="ECO:0000256" key="1">
    <source>
        <dbReference type="SAM" id="MobiDB-lite"/>
    </source>
</evidence>
<name>A0A381YCJ4_9ZZZZ</name>
<organism evidence="2">
    <name type="scientific">marine metagenome</name>
    <dbReference type="NCBI Taxonomy" id="408172"/>
    <lineage>
        <taxon>unclassified sequences</taxon>
        <taxon>metagenomes</taxon>
        <taxon>ecological metagenomes</taxon>
    </lineage>
</organism>
<evidence type="ECO:0000313" key="2">
    <source>
        <dbReference type="EMBL" id="SVA74725.1"/>
    </source>
</evidence>
<dbReference type="EMBL" id="UINC01017903">
    <property type="protein sequence ID" value="SVA74725.1"/>
    <property type="molecule type" value="Genomic_DNA"/>
</dbReference>
<proteinExistence type="predicted"/>
<protein>
    <submittedName>
        <fullName evidence="2">Uncharacterized protein</fullName>
    </submittedName>
</protein>
<feature type="non-terminal residue" evidence="2">
    <location>
        <position position="22"/>
    </location>
</feature>
<gene>
    <name evidence="2" type="ORF">METZ01_LOCUS127579</name>
</gene>
<accession>A0A381YCJ4</accession>
<feature type="region of interest" description="Disordered" evidence="1">
    <location>
        <begin position="1"/>
        <end position="22"/>
    </location>
</feature>
<feature type="compositionally biased region" description="Basic and acidic residues" evidence="1">
    <location>
        <begin position="11"/>
        <end position="22"/>
    </location>
</feature>